<organism evidence="1 2">
    <name type="scientific">Coleophoma crateriformis</name>
    <dbReference type="NCBI Taxonomy" id="565419"/>
    <lineage>
        <taxon>Eukaryota</taxon>
        <taxon>Fungi</taxon>
        <taxon>Dikarya</taxon>
        <taxon>Ascomycota</taxon>
        <taxon>Pezizomycotina</taxon>
        <taxon>Leotiomycetes</taxon>
        <taxon>Helotiales</taxon>
        <taxon>Dermateaceae</taxon>
        <taxon>Coleophoma</taxon>
    </lineage>
</organism>
<dbReference type="Proteomes" id="UP000256328">
    <property type="component" value="Unassembled WGS sequence"/>
</dbReference>
<protein>
    <recommendedName>
        <fullName evidence="3">Transcription factor domain-containing protein</fullName>
    </recommendedName>
</protein>
<dbReference type="InterPro" id="IPR053178">
    <property type="entry name" value="Osmoadaptation_assoc"/>
</dbReference>
<dbReference type="PANTHER" id="PTHR38111:SF11">
    <property type="entry name" value="TRANSCRIPTION FACTOR DOMAIN-CONTAINING PROTEIN-RELATED"/>
    <property type="match status" value="1"/>
</dbReference>
<sequence length="349" mass="38913">MLLPDSLANNVRWPTIRLSLQAASLAHYAVEAAEPVATVQSREIYVQALKLHRRFIRENMGSAMFPSSIALTAVVSNVILAFFEAVRCSHVDAYGFHVSAAAEILEIIGPEQCRSGLLNQLFFTLRSQMAFVSFIRHTPFKLATEEWAQVLFSDQTAKPMSERVMDSIIVLLQILSTCDTAESFDVQDVRISVFHIHSQLEELWTAYSGSGTSFDQALISVAAPDSPINQNPVTILTTVYFNCASLILSHLSAAYMDDHLADITSIASCASILSGIEYLEKKSIGCAYMRMMLPLVLIGLQSPEVGQRRFAREKLQTWRAQRWMSGLCTVSLHHLDNYVKLARDDSMED</sequence>
<dbReference type="AlphaFoldDB" id="A0A3D8SGR5"/>
<evidence type="ECO:0000313" key="1">
    <source>
        <dbReference type="EMBL" id="RDW85371.1"/>
    </source>
</evidence>
<keyword evidence="2" id="KW-1185">Reference proteome</keyword>
<reference evidence="1 2" key="1">
    <citation type="journal article" date="2018" name="IMA Fungus">
        <title>IMA Genome-F 9: Draft genome sequence of Annulohypoxylon stygium, Aspergillus mulundensis, Berkeleyomyces basicola (syn. Thielaviopsis basicola), Ceratocystis smalleyi, two Cercospora beticola strains, Coleophoma cylindrospora, Fusarium fracticaudum, Phialophora cf. hyalina, and Morchella septimelata.</title>
        <authorList>
            <person name="Wingfield B.D."/>
            <person name="Bills G.F."/>
            <person name="Dong Y."/>
            <person name="Huang W."/>
            <person name="Nel W.J."/>
            <person name="Swalarsk-Parry B.S."/>
            <person name="Vaghefi N."/>
            <person name="Wilken P.M."/>
            <person name="An Z."/>
            <person name="de Beer Z.W."/>
            <person name="De Vos L."/>
            <person name="Chen L."/>
            <person name="Duong T.A."/>
            <person name="Gao Y."/>
            <person name="Hammerbacher A."/>
            <person name="Kikkert J.R."/>
            <person name="Li Y."/>
            <person name="Li H."/>
            <person name="Li K."/>
            <person name="Li Q."/>
            <person name="Liu X."/>
            <person name="Ma X."/>
            <person name="Naidoo K."/>
            <person name="Pethybridge S.J."/>
            <person name="Sun J."/>
            <person name="Steenkamp E.T."/>
            <person name="van der Nest M.A."/>
            <person name="van Wyk S."/>
            <person name="Wingfield M.J."/>
            <person name="Xiong C."/>
            <person name="Yue Q."/>
            <person name="Zhang X."/>
        </authorList>
    </citation>
    <scope>NUCLEOTIDE SEQUENCE [LARGE SCALE GENOMIC DNA]</scope>
    <source>
        <strain evidence="1 2">BP5796</strain>
    </source>
</reference>
<accession>A0A3D8SGR5</accession>
<gene>
    <name evidence="1" type="ORF">BP5796_03696</name>
</gene>
<name>A0A3D8SGR5_9HELO</name>
<proteinExistence type="predicted"/>
<evidence type="ECO:0008006" key="3">
    <source>
        <dbReference type="Google" id="ProtNLM"/>
    </source>
</evidence>
<dbReference type="PANTHER" id="PTHR38111">
    <property type="entry name" value="ZN(2)-C6 FUNGAL-TYPE DOMAIN-CONTAINING PROTEIN-RELATED"/>
    <property type="match status" value="1"/>
</dbReference>
<dbReference type="EMBL" id="PDLN01000005">
    <property type="protein sequence ID" value="RDW85371.1"/>
    <property type="molecule type" value="Genomic_DNA"/>
</dbReference>
<evidence type="ECO:0000313" key="2">
    <source>
        <dbReference type="Proteomes" id="UP000256328"/>
    </source>
</evidence>
<comment type="caution">
    <text evidence="1">The sequence shown here is derived from an EMBL/GenBank/DDBJ whole genome shotgun (WGS) entry which is preliminary data.</text>
</comment>
<dbReference type="OrthoDB" id="3525185at2759"/>